<protein>
    <recommendedName>
        <fullName evidence="8">Glyceraldehyde-3-phosphate dehydrogenase</fullName>
        <ecNumber evidence="8">1.2.1.-</ecNumber>
    </recommendedName>
</protein>
<feature type="domain" description="Glyceraldehyde 3-phosphate dehydrogenase NAD(P) binding" evidence="9">
    <location>
        <begin position="3"/>
        <end position="155"/>
    </location>
</feature>
<feature type="binding site" evidence="4">
    <location>
        <begin position="213"/>
        <end position="214"/>
    </location>
    <ligand>
        <name>D-glyceraldehyde 3-phosphate</name>
        <dbReference type="ChEBI" id="CHEBI:59776"/>
    </ligand>
</feature>
<evidence type="ECO:0000256" key="6">
    <source>
        <dbReference type="PIRSR" id="PIRSR000149-4"/>
    </source>
</evidence>
<dbReference type="Pfam" id="PF00044">
    <property type="entry name" value="Gp_dh_N"/>
    <property type="match status" value="1"/>
</dbReference>
<dbReference type="GO" id="GO:0050661">
    <property type="term" value="F:NADP binding"/>
    <property type="evidence" value="ECO:0007669"/>
    <property type="project" value="InterPro"/>
</dbReference>
<sequence>MKIKVGLNGFGRIGRAVLRIVGESNDYDFEVVAINARANSETLAHLFQYDSSYGIFKGEVEVKDENSIVVNGKEIKITRAGSPAEIPWKELGVDIVIDNTGKFKTKEAAIGHIEAGAKKVIITCPAKGEDLTVVLGVNDEKYDPQIHHILSNASCTTNCLAPVAKVLDESFGIENGMMTTVHAYTNDQQVLDKTHKDLRRARACAESIIPTTTGAAKAVSLVLPQLEGKLNGFSLRVPTPTVSVVDLVVNLKKKDVTAEEVNEALKKASENELRGILGYCEKPLVSVDFKGDPRSSIVDAPSTMVMNDGMVKVISWYDNEWGYAVRTVDLANIVSKAL</sequence>
<evidence type="ECO:0000256" key="5">
    <source>
        <dbReference type="PIRSR" id="PIRSR000149-3"/>
    </source>
</evidence>
<dbReference type="GO" id="GO:0006006">
    <property type="term" value="P:glucose metabolic process"/>
    <property type="evidence" value="ECO:0007669"/>
    <property type="project" value="InterPro"/>
</dbReference>
<gene>
    <name evidence="10" type="primary">gap</name>
    <name evidence="10" type="ORF">FYJ71_08755</name>
</gene>
<comment type="caution">
    <text evidence="10">The sequence shown here is derived from an EMBL/GenBank/DDBJ whole genome shotgun (WGS) entry which is preliminary data.</text>
</comment>
<evidence type="ECO:0000256" key="1">
    <source>
        <dbReference type="ARBA" id="ARBA00007406"/>
    </source>
</evidence>
<dbReference type="PRINTS" id="PR00078">
    <property type="entry name" value="G3PDHDRGNASE"/>
</dbReference>
<dbReference type="GO" id="GO:0016620">
    <property type="term" value="F:oxidoreductase activity, acting on the aldehyde or oxo group of donors, NAD or NADP as acceptor"/>
    <property type="evidence" value="ECO:0007669"/>
    <property type="project" value="InterPro"/>
</dbReference>
<dbReference type="InterPro" id="IPR020831">
    <property type="entry name" value="GlycerAld/Erythrose_P_DH"/>
</dbReference>
<dbReference type="PROSITE" id="PS00071">
    <property type="entry name" value="GAPDH"/>
    <property type="match status" value="1"/>
</dbReference>
<feature type="binding site" evidence="4">
    <location>
        <position position="236"/>
    </location>
    <ligand>
        <name>D-glyceraldehyde 3-phosphate</name>
        <dbReference type="ChEBI" id="CHEBI:59776"/>
    </ligand>
</feature>
<evidence type="ECO:0000256" key="8">
    <source>
        <dbReference type="RuleBase" id="RU361160"/>
    </source>
</evidence>
<proteinExistence type="inferred from homology"/>
<dbReference type="NCBIfam" id="TIGR01534">
    <property type="entry name" value="GAPDH-I"/>
    <property type="match status" value="1"/>
</dbReference>
<comment type="similarity">
    <text evidence="1 7">Belongs to the glyceraldehyde-3-phosphate dehydrogenase family.</text>
</comment>
<dbReference type="PIRSF" id="PIRSF000149">
    <property type="entry name" value="GAP_DH"/>
    <property type="match status" value="1"/>
</dbReference>
<feature type="active site" description="Nucleophile" evidence="3">
    <location>
        <position position="155"/>
    </location>
</feature>
<dbReference type="CDD" id="cd05214">
    <property type="entry name" value="GAPDH_I_N"/>
    <property type="match status" value="1"/>
</dbReference>
<feature type="binding site" evidence="4">
    <location>
        <begin position="154"/>
        <end position="156"/>
    </location>
    <ligand>
        <name>D-glyceraldehyde 3-phosphate</name>
        <dbReference type="ChEBI" id="CHEBI:59776"/>
    </ligand>
</feature>
<organism evidence="10 11">
    <name type="scientific">Peptostreptococcus porci</name>
    <dbReference type="NCBI Taxonomy" id="2652282"/>
    <lineage>
        <taxon>Bacteria</taxon>
        <taxon>Bacillati</taxon>
        <taxon>Bacillota</taxon>
        <taxon>Clostridia</taxon>
        <taxon>Peptostreptococcales</taxon>
        <taxon>Peptostreptococcaceae</taxon>
        <taxon>Peptostreptococcus</taxon>
    </lineage>
</organism>
<dbReference type="Gene3D" id="3.40.50.720">
    <property type="entry name" value="NAD(P)-binding Rossmann-like Domain"/>
    <property type="match status" value="1"/>
</dbReference>
<feature type="binding site" evidence="5">
    <location>
        <begin position="12"/>
        <end position="13"/>
    </location>
    <ligand>
        <name>NAD(+)</name>
        <dbReference type="ChEBI" id="CHEBI:57540"/>
    </ligand>
</feature>
<dbReference type="FunFam" id="3.40.50.720:FF:000001">
    <property type="entry name" value="Glyceraldehyde-3-phosphate dehydrogenase"/>
    <property type="match status" value="1"/>
</dbReference>
<dbReference type="CDD" id="cd18126">
    <property type="entry name" value="GAPDH_I_C"/>
    <property type="match status" value="1"/>
</dbReference>
<evidence type="ECO:0000256" key="7">
    <source>
        <dbReference type="RuleBase" id="RU000397"/>
    </source>
</evidence>
<dbReference type="EMBL" id="VUNE01000005">
    <property type="protein sequence ID" value="MST63025.1"/>
    <property type="molecule type" value="Genomic_DNA"/>
</dbReference>
<reference evidence="10 11" key="1">
    <citation type="submission" date="2019-08" db="EMBL/GenBank/DDBJ databases">
        <title>In-depth cultivation of the pig gut microbiome towards novel bacterial diversity and tailored functional studies.</title>
        <authorList>
            <person name="Wylensek D."/>
            <person name="Hitch T.C.A."/>
            <person name="Clavel T."/>
        </authorList>
    </citation>
    <scope>NUCLEOTIDE SEQUENCE [LARGE SCALE GENOMIC DNA]</scope>
    <source>
        <strain evidence="10 11">WCA-SAB-591-4A-A</strain>
    </source>
</reference>
<dbReference type="RefSeq" id="WP_154538506.1">
    <property type="nucleotide sequence ID" value="NZ_VUNE01000005.1"/>
</dbReference>
<dbReference type="Gene3D" id="3.30.360.10">
    <property type="entry name" value="Dihydrodipicolinate Reductase, domain 2"/>
    <property type="match status" value="1"/>
</dbReference>
<feature type="binding site" evidence="5">
    <location>
        <position position="319"/>
    </location>
    <ligand>
        <name>NAD(+)</name>
        <dbReference type="ChEBI" id="CHEBI:57540"/>
    </ligand>
</feature>
<keyword evidence="5" id="KW-0547">Nucleotide-binding</keyword>
<name>A0A6N7X1K3_9FIRM</name>
<dbReference type="EC" id="1.2.1.-" evidence="8"/>
<evidence type="ECO:0000256" key="2">
    <source>
        <dbReference type="ARBA" id="ARBA00023002"/>
    </source>
</evidence>
<feature type="binding site" evidence="5">
    <location>
        <position position="123"/>
    </location>
    <ligand>
        <name>NAD(+)</name>
        <dbReference type="ChEBI" id="CHEBI:57540"/>
    </ligand>
</feature>
<dbReference type="InterPro" id="IPR020828">
    <property type="entry name" value="GlycerAld_3-P_DH_NAD(P)-bd"/>
</dbReference>
<evidence type="ECO:0000256" key="4">
    <source>
        <dbReference type="PIRSR" id="PIRSR000149-2"/>
    </source>
</evidence>
<dbReference type="SMART" id="SM00846">
    <property type="entry name" value="Gp_dh_N"/>
    <property type="match status" value="1"/>
</dbReference>
<evidence type="ECO:0000313" key="11">
    <source>
        <dbReference type="Proteomes" id="UP000440713"/>
    </source>
</evidence>
<feature type="binding site" evidence="4">
    <location>
        <position position="185"/>
    </location>
    <ligand>
        <name>D-glyceraldehyde 3-phosphate</name>
        <dbReference type="ChEBI" id="CHEBI:59776"/>
    </ligand>
</feature>
<dbReference type="GO" id="GO:0051287">
    <property type="term" value="F:NAD binding"/>
    <property type="evidence" value="ECO:0007669"/>
    <property type="project" value="InterPro"/>
</dbReference>
<accession>A0A6N7X1K3</accession>
<dbReference type="InterPro" id="IPR036291">
    <property type="entry name" value="NAD(P)-bd_dom_sf"/>
</dbReference>
<dbReference type="AlphaFoldDB" id="A0A6N7X1K3"/>
<dbReference type="InterPro" id="IPR006424">
    <property type="entry name" value="Glyceraldehyde-3-P_DH_1"/>
</dbReference>
<evidence type="ECO:0000259" key="9">
    <source>
        <dbReference type="SMART" id="SM00846"/>
    </source>
</evidence>
<keyword evidence="5" id="KW-0520">NAD</keyword>
<dbReference type="InterPro" id="IPR020829">
    <property type="entry name" value="GlycerAld_3-P_DH_cat"/>
</dbReference>
<dbReference type="Proteomes" id="UP000440713">
    <property type="component" value="Unassembled WGS sequence"/>
</dbReference>
<evidence type="ECO:0000256" key="3">
    <source>
        <dbReference type="PIRSR" id="PIRSR000149-1"/>
    </source>
</evidence>
<dbReference type="SUPFAM" id="SSF51735">
    <property type="entry name" value="NAD(P)-binding Rossmann-fold domains"/>
    <property type="match status" value="1"/>
</dbReference>
<dbReference type="SUPFAM" id="SSF55347">
    <property type="entry name" value="Glyceraldehyde-3-phosphate dehydrogenase-like, C-terminal domain"/>
    <property type="match status" value="1"/>
</dbReference>
<dbReference type="FunFam" id="3.30.360.10:FF:000002">
    <property type="entry name" value="Glyceraldehyde-3-phosphate dehydrogenase"/>
    <property type="match status" value="1"/>
</dbReference>
<evidence type="ECO:0000313" key="10">
    <source>
        <dbReference type="EMBL" id="MST63025.1"/>
    </source>
</evidence>
<keyword evidence="11" id="KW-1185">Reference proteome</keyword>
<keyword evidence="2 8" id="KW-0560">Oxidoreductase</keyword>
<dbReference type="PANTHER" id="PTHR43148">
    <property type="entry name" value="GLYCERALDEHYDE-3-PHOSPHATE DEHYDROGENASE 2"/>
    <property type="match status" value="1"/>
</dbReference>
<feature type="site" description="Activates thiol group during catalysis" evidence="6">
    <location>
        <position position="182"/>
    </location>
</feature>
<dbReference type="Pfam" id="PF02800">
    <property type="entry name" value="Gp_dh_C"/>
    <property type="match status" value="1"/>
</dbReference>
<dbReference type="InterPro" id="IPR020830">
    <property type="entry name" value="GlycerAld_3-P_DH_AS"/>
</dbReference>